<dbReference type="AlphaFoldDB" id="A0AA40A327"/>
<evidence type="ECO:0000313" key="12">
    <source>
        <dbReference type="EMBL" id="KAK0708298.1"/>
    </source>
</evidence>
<evidence type="ECO:0000256" key="6">
    <source>
        <dbReference type="ARBA" id="ARBA00022723"/>
    </source>
</evidence>
<keyword evidence="6" id="KW-0479">Metal-binding</keyword>
<evidence type="ECO:0000259" key="11">
    <source>
        <dbReference type="Pfam" id="PF00962"/>
    </source>
</evidence>
<proteinExistence type="inferred from homology"/>
<feature type="compositionally biased region" description="Acidic residues" evidence="10">
    <location>
        <begin position="287"/>
        <end position="296"/>
    </location>
</feature>
<feature type="region of interest" description="Disordered" evidence="10">
    <location>
        <begin position="1"/>
        <end position="25"/>
    </location>
</feature>
<evidence type="ECO:0000256" key="1">
    <source>
        <dbReference type="ARBA" id="ARBA00001947"/>
    </source>
</evidence>
<feature type="region of interest" description="Disordered" evidence="10">
    <location>
        <begin position="254"/>
        <end position="310"/>
    </location>
</feature>
<comment type="cofactor">
    <cofactor evidence="1">
        <name>Zn(2+)</name>
        <dbReference type="ChEBI" id="CHEBI:29105"/>
    </cofactor>
</comment>
<comment type="similarity">
    <text evidence="3">Belongs to the metallo-dependent hydrolases superfamily. Adenosine and AMP deaminases family. ADGF subfamily.</text>
</comment>
<comment type="catalytic activity">
    <reaction evidence="9">
        <text>adenosine + H2O + H(+) = inosine + NH4(+)</text>
        <dbReference type="Rhea" id="RHEA:24408"/>
        <dbReference type="ChEBI" id="CHEBI:15377"/>
        <dbReference type="ChEBI" id="CHEBI:15378"/>
        <dbReference type="ChEBI" id="CHEBI:16335"/>
        <dbReference type="ChEBI" id="CHEBI:17596"/>
        <dbReference type="ChEBI" id="CHEBI:28938"/>
        <dbReference type="EC" id="3.5.4.4"/>
    </reaction>
</comment>
<feature type="compositionally biased region" description="Basic and acidic residues" evidence="10">
    <location>
        <begin position="297"/>
        <end position="310"/>
    </location>
</feature>
<gene>
    <name evidence="12" type="ORF">B0H67DRAFT_589897</name>
</gene>
<dbReference type="Pfam" id="PF00962">
    <property type="entry name" value="A_deaminase"/>
    <property type="match status" value="1"/>
</dbReference>
<dbReference type="Proteomes" id="UP001172102">
    <property type="component" value="Unassembled WGS sequence"/>
</dbReference>
<keyword evidence="8" id="KW-0378">Hydrolase</keyword>
<keyword evidence="5" id="KW-0964">Secreted</keyword>
<keyword evidence="7" id="KW-0732">Signal</keyword>
<dbReference type="GO" id="GO:0046103">
    <property type="term" value="P:inosine biosynthetic process"/>
    <property type="evidence" value="ECO:0007669"/>
    <property type="project" value="TreeGrafter"/>
</dbReference>
<feature type="domain" description="Adenosine deaminase" evidence="11">
    <location>
        <begin position="327"/>
        <end position="638"/>
    </location>
</feature>
<evidence type="ECO:0000256" key="4">
    <source>
        <dbReference type="ARBA" id="ARBA00012784"/>
    </source>
</evidence>
<dbReference type="GO" id="GO:0005576">
    <property type="term" value="C:extracellular region"/>
    <property type="evidence" value="ECO:0007669"/>
    <property type="project" value="UniProtKB-SubCell"/>
</dbReference>
<evidence type="ECO:0000256" key="8">
    <source>
        <dbReference type="ARBA" id="ARBA00022801"/>
    </source>
</evidence>
<reference evidence="12" key="1">
    <citation type="submission" date="2023-06" db="EMBL/GenBank/DDBJ databases">
        <title>Genome-scale phylogeny and comparative genomics of the fungal order Sordariales.</title>
        <authorList>
            <consortium name="Lawrence Berkeley National Laboratory"/>
            <person name="Hensen N."/>
            <person name="Bonometti L."/>
            <person name="Westerberg I."/>
            <person name="Brannstrom I.O."/>
            <person name="Guillou S."/>
            <person name="Cros-Aarteil S."/>
            <person name="Calhoun S."/>
            <person name="Haridas S."/>
            <person name="Kuo A."/>
            <person name="Mondo S."/>
            <person name="Pangilinan J."/>
            <person name="Riley R."/>
            <person name="Labutti K."/>
            <person name="Andreopoulos B."/>
            <person name="Lipzen A."/>
            <person name="Chen C."/>
            <person name="Yanf M."/>
            <person name="Daum C."/>
            <person name="Ng V."/>
            <person name="Clum A."/>
            <person name="Steindorff A."/>
            <person name="Ohm R."/>
            <person name="Martin F."/>
            <person name="Silar P."/>
            <person name="Natvig D."/>
            <person name="Lalanne C."/>
            <person name="Gautier V."/>
            <person name="Ament-Velasquez S.L."/>
            <person name="Kruys A."/>
            <person name="Hutchinson M.I."/>
            <person name="Powell A.J."/>
            <person name="Barry K."/>
            <person name="Miller A.N."/>
            <person name="Grigoriev I.V."/>
            <person name="Debuchy R."/>
            <person name="Gladieux P."/>
            <person name="Thoren M.H."/>
            <person name="Johannesson H."/>
        </authorList>
    </citation>
    <scope>NUCLEOTIDE SEQUENCE</scope>
    <source>
        <strain evidence="12">SMH4607-1</strain>
    </source>
</reference>
<dbReference type="SUPFAM" id="SSF51556">
    <property type="entry name" value="Metallo-dependent hydrolases"/>
    <property type="match status" value="1"/>
</dbReference>
<protein>
    <recommendedName>
        <fullName evidence="4">adenosine deaminase</fullName>
        <ecNumber evidence="4">3.5.4.4</ecNumber>
    </recommendedName>
</protein>
<evidence type="ECO:0000256" key="9">
    <source>
        <dbReference type="ARBA" id="ARBA00047764"/>
    </source>
</evidence>
<evidence type="ECO:0000256" key="7">
    <source>
        <dbReference type="ARBA" id="ARBA00022729"/>
    </source>
</evidence>
<evidence type="ECO:0000256" key="5">
    <source>
        <dbReference type="ARBA" id="ARBA00022525"/>
    </source>
</evidence>
<accession>A0AA40A327</accession>
<dbReference type="InterPro" id="IPR001365">
    <property type="entry name" value="A_deaminase_dom"/>
</dbReference>
<evidence type="ECO:0000256" key="3">
    <source>
        <dbReference type="ARBA" id="ARBA00006083"/>
    </source>
</evidence>
<evidence type="ECO:0000256" key="10">
    <source>
        <dbReference type="SAM" id="MobiDB-lite"/>
    </source>
</evidence>
<dbReference type="Gene3D" id="3.20.20.140">
    <property type="entry name" value="Metal-dependent hydrolases"/>
    <property type="match status" value="1"/>
</dbReference>
<keyword evidence="13" id="KW-1185">Reference proteome</keyword>
<name>A0AA40A327_9PEZI</name>
<feature type="region of interest" description="Disordered" evidence="10">
    <location>
        <begin position="659"/>
        <end position="679"/>
    </location>
</feature>
<organism evidence="12 13">
    <name type="scientific">Lasiosphaeris hirsuta</name>
    <dbReference type="NCBI Taxonomy" id="260670"/>
    <lineage>
        <taxon>Eukaryota</taxon>
        <taxon>Fungi</taxon>
        <taxon>Dikarya</taxon>
        <taxon>Ascomycota</taxon>
        <taxon>Pezizomycotina</taxon>
        <taxon>Sordariomycetes</taxon>
        <taxon>Sordariomycetidae</taxon>
        <taxon>Sordariales</taxon>
        <taxon>Lasiosphaeriaceae</taxon>
        <taxon>Lasiosphaeris</taxon>
    </lineage>
</organism>
<dbReference type="InterPro" id="IPR032466">
    <property type="entry name" value="Metal_Hydrolase"/>
</dbReference>
<dbReference type="GO" id="GO:0004000">
    <property type="term" value="F:adenosine deaminase activity"/>
    <property type="evidence" value="ECO:0007669"/>
    <property type="project" value="TreeGrafter"/>
</dbReference>
<comment type="subcellular location">
    <subcellularLocation>
        <location evidence="2">Secreted</location>
    </subcellularLocation>
</comment>
<dbReference type="FunFam" id="3.20.20.140:FF:000017">
    <property type="entry name" value="Adenosine deaminase 2"/>
    <property type="match status" value="1"/>
</dbReference>
<dbReference type="InterPro" id="IPR006330">
    <property type="entry name" value="Ado/ade_deaminase"/>
</dbReference>
<dbReference type="EC" id="3.5.4.4" evidence="4"/>
<dbReference type="GO" id="GO:0046872">
    <property type="term" value="F:metal ion binding"/>
    <property type="evidence" value="ECO:0007669"/>
    <property type="project" value="UniProtKB-KW"/>
</dbReference>
<evidence type="ECO:0000256" key="2">
    <source>
        <dbReference type="ARBA" id="ARBA00004613"/>
    </source>
</evidence>
<comment type="caution">
    <text evidence="12">The sequence shown here is derived from an EMBL/GenBank/DDBJ whole genome shotgun (WGS) entry which is preliminary data.</text>
</comment>
<dbReference type="PANTHER" id="PTHR11409:SF37">
    <property type="entry name" value="ADENOSINE DEAMINASE DOMAIN-CONTAINING PROTEIN"/>
    <property type="match status" value="1"/>
</dbReference>
<evidence type="ECO:0000313" key="13">
    <source>
        <dbReference type="Proteomes" id="UP001172102"/>
    </source>
</evidence>
<dbReference type="EMBL" id="JAUKUA010000006">
    <property type="protein sequence ID" value="KAK0708298.1"/>
    <property type="molecule type" value="Genomic_DNA"/>
</dbReference>
<dbReference type="GO" id="GO:0006154">
    <property type="term" value="P:adenosine catabolic process"/>
    <property type="evidence" value="ECO:0007669"/>
    <property type="project" value="TreeGrafter"/>
</dbReference>
<dbReference type="PANTHER" id="PTHR11409">
    <property type="entry name" value="ADENOSINE DEAMINASE"/>
    <property type="match status" value="1"/>
</dbReference>
<sequence>MKLAAMVKKLQKDKPPSKPHRPQDGVQYDVVAQYDIFASRRLLGRQTRSKSKTPPAFNLADRDAYDKKRREVLGYESALAFDHHCKVTAPEWEVRANEILLEVKRRDVREIYDAAPPRRGYGGQMHPRFFGDHFLSNIDLIEDTRLFEICRAMPKGAHLHIHFNANLVPGVLIKIAKKMEHMYISSDIPLLATEGREAFDLCKIQFSILNAKAVQEQGGVGNIFDKDYSKRRPMLFEKFRQDFSEHYAAARRQLVNGNSPGGGETAQARKVSPKMSAATKAGKNSSEESETTEEGVDLARHPTTEDRRGDDTVDHWLYDKLVFCEEETYNALQTANGAWEKFNGRTQMMKGLFNYETAYKEYTQLCLQEFVDDNIQYAEIRPNFMSTNQVWKDDGSTRIDNWGIMELIIKAYEAFQQSHKQRVLKGLKIIYCTPRSFDAEKVKASLDECLRVKLQYPEWIAGFDLVGEESKGRPLKDFIEEFLQFKKDCKEEKVDIPFLFHCGETLDIGTDTDENLVDALLLGSKRIGHGFALPRHPYIMEQMKRHKVCVEVCPISNEVLGLTPRANGHAMFNLLANNVHCTVSTDNGTPFRSRLSHDFYQAMAGKSDMTLHGWRQLIEWSLEHSCLEDDRRAKIRQEWETMWQNFCKWIVEEYGPSNSFRGEGRGPPVPSKESDSIKR</sequence>